<feature type="transmembrane region" description="Helical" evidence="6">
    <location>
        <begin position="323"/>
        <end position="350"/>
    </location>
</feature>
<feature type="transmembrane region" description="Helical" evidence="6">
    <location>
        <begin position="276"/>
        <end position="296"/>
    </location>
</feature>
<feature type="domain" description="ABC3 transporter permease C-terminal" evidence="7">
    <location>
        <begin position="282"/>
        <end position="399"/>
    </location>
</feature>
<evidence type="ECO:0000259" key="7">
    <source>
        <dbReference type="Pfam" id="PF02687"/>
    </source>
</evidence>
<dbReference type="GO" id="GO:0005886">
    <property type="term" value="C:plasma membrane"/>
    <property type="evidence" value="ECO:0007669"/>
    <property type="project" value="UniProtKB-SubCell"/>
</dbReference>
<feature type="transmembrane region" description="Helical" evidence="6">
    <location>
        <begin position="21"/>
        <end position="43"/>
    </location>
</feature>
<keyword evidence="5 6" id="KW-0472">Membrane</keyword>
<evidence type="ECO:0000256" key="6">
    <source>
        <dbReference type="SAM" id="Phobius"/>
    </source>
</evidence>
<evidence type="ECO:0000256" key="2">
    <source>
        <dbReference type="ARBA" id="ARBA00022475"/>
    </source>
</evidence>
<dbReference type="InterPro" id="IPR050250">
    <property type="entry name" value="Macrolide_Exporter_MacB"/>
</dbReference>
<feature type="transmembrane region" description="Helical" evidence="6">
    <location>
        <begin position="370"/>
        <end position="393"/>
    </location>
</feature>
<protein>
    <recommendedName>
        <fullName evidence="11">ABC3 transporter permease protein domain-containing protein</fullName>
    </recommendedName>
</protein>
<evidence type="ECO:0000256" key="1">
    <source>
        <dbReference type="ARBA" id="ARBA00004651"/>
    </source>
</evidence>
<evidence type="ECO:0000256" key="4">
    <source>
        <dbReference type="ARBA" id="ARBA00022989"/>
    </source>
</evidence>
<evidence type="ECO:0000313" key="9">
    <source>
        <dbReference type="EMBL" id="KKB53746.1"/>
    </source>
</evidence>
<keyword evidence="2" id="KW-1003">Cell membrane</keyword>
<feature type="transmembrane region" description="Helical" evidence="6">
    <location>
        <begin position="694"/>
        <end position="717"/>
    </location>
</feature>
<accession>A0A0F5J778</accession>
<comment type="subcellular location">
    <subcellularLocation>
        <location evidence="1">Cell membrane</location>
        <topology evidence="1">Multi-pass membrane protein</topology>
    </subcellularLocation>
</comment>
<evidence type="ECO:0008006" key="11">
    <source>
        <dbReference type="Google" id="ProtNLM"/>
    </source>
</evidence>
<evidence type="ECO:0000256" key="3">
    <source>
        <dbReference type="ARBA" id="ARBA00022692"/>
    </source>
</evidence>
<dbReference type="RefSeq" id="WP_046146824.1">
    <property type="nucleotide sequence ID" value="NZ_KQ033913.1"/>
</dbReference>
<proteinExistence type="predicted"/>
<dbReference type="PATRIC" id="fig|927665.4.peg.3386"/>
<keyword evidence="4 6" id="KW-1133">Transmembrane helix</keyword>
<comment type="caution">
    <text evidence="9">The sequence shown here is derived from an EMBL/GenBank/DDBJ whole genome shotgun (WGS) entry which is preliminary data.</text>
</comment>
<dbReference type="InterPro" id="IPR003838">
    <property type="entry name" value="ABC3_permease_C"/>
</dbReference>
<feature type="transmembrane region" description="Helical" evidence="6">
    <location>
        <begin position="650"/>
        <end position="674"/>
    </location>
</feature>
<evidence type="ECO:0000313" key="10">
    <source>
        <dbReference type="Proteomes" id="UP000033047"/>
    </source>
</evidence>
<dbReference type="PANTHER" id="PTHR30572">
    <property type="entry name" value="MEMBRANE COMPONENT OF TRANSPORTER-RELATED"/>
    <property type="match status" value="1"/>
</dbReference>
<dbReference type="HOGENOM" id="CLU_008713_1_0_10"/>
<evidence type="ECO:0000259" key="8">
    <source>
        <dbReference type="Pfam" id="PF12704"/>
    </source>
</evidence>
<dbReference type="GeneID" id="69979825"/>
<dbReference type="Pfam" id="PF02687">
    <property type="entry name" value="FtsX"/>
    <property type="match status" value="2"/>
</dbReference>
<dbReference type="STRING" id="927665.HMPREF1535_03294"/>
<dbReference type="PANTHER" id="PTHR30572:SF18">
    <property type="entry name" value="ABC-TYPE MACROLIDE FAMILY EXPORT SYSTEM PERMEASE COMPONENT 2"/>
    <property type="match status" value="1"/>
</dbReference>
<dbReference type="EMBL" id="AQHV01000014">
    <property type="protein sequence ID" value="KKB53746.1"/>
    <property type="molecule type" value="Genomic_DNA"/>
</dbReference>
<dbReference type="Pfam" id="PF12704">
    <property type="entry name" value="MacB_PCD"/>
    <property type="match status" value="1"/>
</dbReference>
<gene>
    <name evidence="9" type="ORF">HMPREF1535_03294</name>
</gene>
<feature type="domain" description="MacB-like periplasmic core" evidence="8">
    <location>
        <begin position="25"/>
        <end position="226"/>
    </location>
</feature>
<keyword evidence="3 6" id="KW-0812">Transmembrane</keyword>
<name>A0A0F5J778_9BACT</name>
<dbReference type="Proteomes" id="UP000033047">
    <property type="component" value="Unassembled WGS sequence"/>
</dbReference>
<dbReference type="InterPro" id="IPR025857">
    <property type="entry name" value="MacB_PCD"/>
</dbReference>
<reference evidence="9 10" key="1">
    <citation type="submission" date="2013-04" db="EMBL/GenBank/DDBJ databases">
        <title>The Genome Sequence of Parabacteroides goldsteinii DSM 19448.</title>
        <authorList>
            <consortium name="The Broad Institute Genomics Platform"/>
            <person name="Earl A."/>
            <person name="Ward D."/>
            <person name="Feldgarden M."/>
            <person name="Gevers D."/>
            <person name="Martens E."/>
            <person name="Sakamoto M."/>
            <person name="Benno Y."/>
            <person name="Song Y."/>
            <person name="Liu C."/>
            <person name="Lee J."/>
            <person name="Bolanos M."/>
            <person name="Vaisanen M.L."/>
            <person name="Finegold S.M."/>
            <person name="Walker B."/>
            <person name="Young S."/>
            <person name="Zeng Q."/>
            <person name="Gargeya S."/>
            <person name="Fitzgerald M."/>
            <person name="Haas B."/>
            <person name="Abouelleil A."/>
            <person name="Allen A.W."/>
            <person name="Alvarado L."/>
            <person name="Arachchi H.M."/>
            <person name="Berlin A.M."/>
            <person name="Chapman S.B."/>
            <person name="Gainer-Dewar J."/>
            <person name="Goldberg J."/>
            <person name="Griggs A."/>
            <person name="Gujja S."/>
            <person name="Hansen M."/>
            <person name="Howarth C."/>
            <person name="Imamovic A."/>
            <person name="Ireland A."/>
            <person name="Larimer J."/>
            <person name="McCowan C."/>
            <person name="Murphy C."/>
            <person name="Pearson M."/>
            <person name="Poon T.W."/>
            <person name="Priest M."/>
            <person name="Roberts A."/>
            <person name="Saif S."/>
            <person name="Shea T."/>
            <person name="Sisk P."/>
            <person name="Sykes S."/>
            <person name="Wortman J."/>
            <person name="Nusbaum C."/>
            <person name="Birren B."/>
        </authorList>
    </citation>
    <scope>NUCLEOTIDE SEQUENCE [LARGE SCALE GENOMIC DNA]</scope>
    <source>
        <strain evidence="9 10">DSM 19448</strain>
    </source>
</reference>
<dbReference type="GO" id="GO:0022857">
    <property type="term" value="F:transmembrane transporter activity"/>
    <property type="evidence" value="ECO:0007669"/>
    <property type="project" value="TreeGrafter"/>
</dbReference>
<organism evidence="9 10">
    <name type="scientific">Parabacteroides goldsteinii DSM 19448 = WAL 12034</name>
    <dbReference type="NCBI Taxonomy" id="927665"/>
    <lineage>
        <taxon>Bacteria</taxon>
        <taxon>Pseudomonadati</taxon>
        <taxon>Bacteroidota</taxon>
        <taxon>Bacteroidia</taxon>
        <taxon>Bacteroidales</taxon>
        <taxon>Tannerellaceae</taxon>
        <taxon>Parabacteroides</taxon>
    </lineage>
</organism>
<feature type="transmembrane region" description="Helical" evidence="6">
    <location>
        <begin position="414"/>
        <end position="439"/>
    </location>
</feature>
<feature type="domain" description="ABC3 transporter permease C-terminal" evidence="7">
    <location>
        <begin position="653"/>
        <end position="766"/>
    </location>
</feature>
<sequence length="773" mass="86742">MNNLLNIKSFLKFLGKNKAYTVIDVFGLSVSLMFVILISIYTVQELSVDKFQEHGDRIYAVAYEEGVVTGVPVAYRLQERYPEIERVCPVISNNFNSMIVWANDKKMNANLCFADSSFFNFFSFKLLSGDKNRVLQARNNAVISRTFANKLFGTDDPVGQSIRISDSTSVMVTGVMEDIKNSAIPYTDLLLRIEGVTEFNGSLGMDRYNNAGATTAFLMMKPGADLRPKTDDIATYMKEFFWPYKMELWKKVILIPMNELYFSPIKGNGNSGDRRFVIVLMSVGILILIFAVFNYINLTVAQAGQRAKEMATRRLLGSSRGELFMRLMVESTSLTVISFILGLLFAMAVTSYANNLLQSDISLADACTPLWIGTAIVVVLLIGGLSGLLPAIMISSAKPIDVVRGTFRRQTKMVFSKVFITFQNTITIAMIAASIVMILQINHLINAPLGYNTTNILETSNNFENVTDRTAALDRVRQMPFVKRIGLASGMPFSGSNNMTGTYEDKTLSFQQFIMDSVTFNILGLEIIRDNHLAENSWYLTEKAMMDMELPMDAPAFKWGENSTPIAGVIRNFQPRGNITRENQPSMLRINKPEEMYPWSIIIEIDGNPYTAYEQIRKAYEQTSGLNFEGKFIDQQIQESFEAQQRMAKIVSIFAGIAILISLLGLLAMSTYFIQQRSQEVAVRKVFGSDNKSILLRLVSAFLIYVVVAFVIATPIIWYAMNQWLSDYSYRIDLNPLIFIVSGLFCLVISFAAVFVQSFRAANANPVNSIANK</sequence>
<evidence type="ECO:0000256" key="5">
    <source>
        <dbReference type="ARBA" id="ARBA00023136"/>
    </source>
</evidence>
<feature type="transmembrane region" description="Helical" evidence="6">
    <location>
        <begin position="737"/>
        <end position="756"/>
    </location>
</feature>
<dbReference type="AlphaFoldDB" id="A0A0F5J778"/>